<dbReference type="GO" id="GO:0005829">
    <property type="term" value="C:cytosol"/>
    <property type="evidence" value="ECO:0007669"/>
    <property type="project" value="TreeGrafter"/>
</dbReference>
<sequence>MVITMLASLPALVSRLRLKQLRLLIALDEQGSLHKAADVVAISQPGATKALNEIESAFGTRLFTRTSQGLEANDLGRCAIRYARLIHSDLAHLREEMLGILQGQGGRLVVGVIMGAVPHLTRALSRLRARQPELSVEIVEDTSARLLSLIDQGRVDLAICRTSVSRRPDDYDCLSLHDEQLKVVANPAHPLANTPGLSLEQLAAYSWVVFPANMPMRLVLERAFSDAELEFPRYPLETASTFATLMLLQEDPNLVALMPRETAQSAARAGQLACLDTAQVLRSEPYGVISRRGSPLSAPARLLLEELRDEPAEGLSGG</sequence>
<comment type="similarity">
    <text evidence="1">Belongs to the LysR transcriptional regulatory family.</text>
</comment>
<protein>
    <submittedName>
        <fullName evidence="6">Transcriptional regulator, LysR family</fullName>
    </submittedName>
</protein>
<dbReference type="EMBL" id="CP002727">
    <property type="protein sequence ID" value="AEF23935.1"/>
    <property type="molecule type" value="Genomic_DNA"/>
</dbReference>
<dbReference type="PROSITE" id="PS50931">
    <property type="entry name" value="HTH_LYSR"/>
    <property type="match status" value="1"/>
</dbReference>
<evidence type="ECO:0000256" key="4">
    <source>
        <dbReference type="ARBA" id="ARBA00023163"/>
    </source>
</evidence>
<dbReference type="InterPro" id="IPR050950">
    <property type="entry name" value="HTH-type_LysR_regulators"/>
</dbReference>
<evidence type="ECO:0000256" key="3">
    <source>
        <dbReference type="ARBA" id="ARBA00023125"/>
    </source>
</evidence>
<dbReference type="Proteomes" id="UP000000686">
    <property type="component" value="Chromosome"/>
</dbReference>
<dbReference type="Gene3D" id="1.10.10.10">
    <property type="entry name" value="Winged helix-like DNA-binding domain superfamily/Winged helix DNA-binding domain"/>
    <property type="match status" value="1"/>
</dbReference>
<dbReference type="InterPro" id="IPR036390">
    <property type="entry name" value="WH_DNA-bd_sf"/>
</dbReference>
<gene>
    <name evidence="6" type="ordered locus">Psefu_3979</name>
</gene>
<dbReference type="Gene3D" id="3.40.190.290">
    <property type="match status" value="1"/>
</dbReference>
<organism evidence="6 7">
    <name type="scientific">Pseudomonas fulva (strain 12-X)</name>
    <dbReference type="NCBI Taxonomy" id="743720"/>
    <lineage>
        <taxon>Bacteria</taxon>
        <taxon>Pseudomonadati</taxon>
        <taxon>Pseudomonadota</taxon>
        <taxon>Gammaproteobacteria</taxon>
        <taxon>Pseudomonadales</taxon>
        <taxon>Pseudomonadaceae</taxon>
        <taxon>Pseudomonas</taxon>
    </lineage>
</organism>
<keyword evidence="2" id="KW-0805">Transcription regulation</keyword>
<name>F6AIA9_PSEF1</name>
<dbReference type="InterPro" id="IPR005119">
    <property type="entry name" value="LysR_subst-bd"/>
</dbReference>
<dbReference type="STRING" id="743720.Psefu_3979"/>
<dbReference type="KEGG" id="pfv:Psefu_3979"/>
<keyword evidence="7" id="KW-1185">Reference proteome</keyword>
<dbReference type="InterPro" id="IPR000847">
    <property type="entry name" value="LysR_HTH_N"/>
</dbReference>
<dbReference type="HOGENOM" id="CLU_039613_6_0_6"/>
<dbReference type="InterPro" id="IPR036388">
    <property type="entry name" value="WH-like_DNA-bd_sf"/>
</dbReference>
<evidence type="ECO:0000256" key="1">
    <source>
        <dbReference type="ARBA" id="ARBA00009437"/>
    </source>
</evidence>
<keyword evidence="3" id="KW-0238">DNA-binding</keyword>
<dbReference type="Pfam" id="PF03466">
    <property type="entry name" value="LysR_substrate"/>
    <property type="match status" value="1"/>
</dbReference>
<dbReference type="PANTHER" id="PTHR30419:SF8">
    <property type="entry name" value="NITROGEN ASSIMILATION TRANSCRIPTIONAL ACTIVATOR-RELATED"/>
    <property type="match status" value="1"/>
</dbReference>
<dbReference type="GO" id="GO:0003700">
    <property type="term" value="F:DNA-binding transcription factor activity"/>
    <property type="evidence" value="ECO:0007669"/>
    <property type="project" value="InterPro"/>
</dbReference>
<dbReference type="eggNOG" id="COG0583">
    <property type="taxonomic scope" value="Bacteria"/>
</dbReference>
<feature type="domain" description="HTH lysR-type" evidence="5">
    <location>
        <begin position="16"/>
        <end position="73"/>
    </location>
</feature>
<dbReference type="SUPFAM" id="SSF46785">
    <property type="entry name" value="Winged helix' DNA-binding domain"/>
    <property type="match status" value="1"/>
</dbReference>
<evidence type="ECO:0000313" key="7">
    <source>
        <dbReference type="Proteomes" id="UP000000686"/>
    </source>
</evidence>
<dbReference type="GO" id="GO:0003677">
    <property type="term" value="F:DNA binding"/>
    <property type="evidence" value="ECO:0007669"/>
    <property type="project" value="UniProtKB-KW"/>
</dbReference>
<evidence type="ECO:0000259" key="5">
    <source>
        <dbReference type="PROSITE" id="PS50931"/>
    </source>
</evidence>
<proteinExistence type="inferred from homology"/>
<dbReference type="AlphaFoldDB" id="F6AIA9"/>
<dbReference type="Pfam" id="PF00126">
    <property type="entry name" value="HTH_1"/>
    <property type="match status" value="1"/>
</dbReference>
<dbReference type="SUPFAM" id="SSF53850">
    <property type="entry name" value="Periplasmic binding protein-like II"/>
    <property type="match status" value="1"/>
</dbReference>
<evidence type="ECO:0000313" key="6">
    <source>
        <dbReference type="EMBL" id="AEF23935.1"/>
    </source>
</evidence>
<reference evidence="6 7" key="1">
    <citation type="submission" date="2011-04" db="EMBL/GenBank/DDBJ databases">
        <title>Complete sequence of Pseudomonas fulva 12-X.</title>
        <authorList>
            <consortium name="US DOE Joint Genome Institute"/>
            <person name="Lucas S."/>
            <person name="Han J."/>
            <person name="Lapidus A."/>
            <person name="Cheng J.-F."/>
            <person name="Goodwin L."/>
            <person name="Pitluck S."/>
            <person name="Peters L."/>
            <person name="Mikhailova N."/>
            <person name="Pagani I."/>
            <person name="Davenport K."/>
            <person name="Han C."/>
            <person name="Tapia R."/>
            <person name="Land M."/>
            <person name="Hauser L."/>
            <person name="Kyrpides N."/>
            <person name="Ivanova N."/>
            <person name="Pagani I."/>
            <person name="Lcollab F.I."/>
            <person name="Woyke T."/>
        </authorList>
    </citation>
    <scope>NUCLEOTIDE SEQUENCE [LARGE SCALE GENOMIC DNA]</scope>
    <source>
        <strain evidence="7">12-X</strain>
    </source>
</reference>
<evidence type="ECO:0000256" key="2">
    <source>
        <dbReference type="ARBA" id="ARBA00023015"/>
    </source>
</evidence>
<dbReference type="PANTHER" id="PTHR30419">
    <property type="entry name" value="HTH-TYPE TRANSCRIPTIONAL REGULATOR YBHD"/>
    <property type="match status" value="1"/>
</dbReference>
<accession>F6AIA9</accession>
<keyword evidence="4" id="KW-0804">Transcription</keyword>